<dbReference type="PANTHER" id="PTHR10584">
    <property type="entry name" value="SUGAR KINASE"/>
    <property type="match status" value="1"/>
</dbReference>
<dbReference type="Gene3D" id="3.40.1190.20">
    <property type="match status" value="1"/>
</dbReference>
<organism evidence="4 5">
    <name type="scientific">Candidatus Uhrbacteria bacterium RIFCSPLOWO2_02_FULL_48_18</name>
    <dbReference type="NCBI Taxonomy" id="1802408"/>
    <lineage>
        <taxon>Bacteria</taxon>
        <taxon>Candidatus Uhriibacteriota</taxon>
    </lineage>
</organism>
<reference evidence="4 5" key="1">
    <citation type="journal article" date="2016" name="Nat. Commun.">
        <title>Thousands of microbial genomes shed light on interconnected biogeochemical processes in an aquifer system.</title>
        <authorList>
            <person name="Anantharaman K."/>
            <person name="Brown C.T."/>
            <person name="Hug L.A."/>
            <person name="Sharon I."/>
            <person name="Castelle C.J."/>
            <person name="Probst A.J."/>
            <person name="Thomas B.C."/>
            <person name="Singh A."/>
            <person name="Wilkins M.J."/>
            <person name="Karaoz U."/>
            <person name="Brodie E.L."/>
            <person name="Williams K.H."/>
            <person name="Hubbard S.S."/>
            <person name="Banfield J.F."/>
        </authorList>
    </citation>
    <scope>NUCLEOTIDE SEQUENCE [LARGE SCALE GENOMIC DNA]</scope>
</reference>
<feature type="domain" description="Carbohydrate kinase PfkB" evidence="3">
    <location>
        <begin position="16"/>
        <end position="274"/>
    </location>
</feature>
<proteinExistence type="predicted"/>
<dbReference type="InterPro" id="IPR029056">
    <property type="entry name" value="Ribokinase-like"/>
</dbReference>
<keyword evidence="2" id="KW-0418">Kinase</keyword>
<keyword evidence="1" id="KW-0808">Transferase</keyword>
<dbReference type="AlphaFoldDB" id="A0A1F7V714"/>
<evidence type="ECO:0000313" key="4">
    <source>
        <dbReference type="EMBL" id="OGL86293.1"/>
    </source>
</evidence>
<dbReference type="SUPFAM" id="SSF53613">
    <property type="entry name" value="Ribokinase-like"/>
    <property type="match status" value="1"/>
</dbReference>
<dbReference type="Pfam" id="PF00294">
    <property type="entry name" value="PfkB"/>
    <property type="match status" value="1"/>
</dbReference>
<gene>
    <name evidence="4" type="ORF">A3I41_01880</name>
</gene>
<dbReference type="PANTHER" id="PTHR10584:SF166">
    <property type="entry name" value="RIBOKINASE"/>
    <property type="match status" value="1"/>
</dbReference>
<accession>A0A1F7V714</accession>
<dbReference type="InterPro" id="IPR011611">
    <property type="entry name" value="PfkB_dom"/>
</dbReference>
<name>A0A1F7V714_9BACT</name>
<evidence type="ECO:0000256" key="2">
    <source>
        <dbReference type="ARBA" id="ARBA00022777"/>
    </source>
</evidence>
<comment type="caution">
    <text evidence="4">The sequence shown here is derived from an EMBL/GenBank/DDBJ whole genome shotgun (WGS) entry which is preliminary data.</text>
</comment>
<evidence type="ECO:0000256" key="1">
    <source>
        <dbReference type="ARBA" id="ARBA00022679"/>
    </source>
</evidence>
<sequence length="322" mass="35275">MFDMITIGDIKLDTFVVLDDASVDCQLKMPECQLCLEYGAKITVDILDSQIAGTAPNVAVGLARMKLKTAVMSNMGIDGTRHLAMTKLAEEGVSTKFIRTIKGIPSAYSVILMFKGDRTVLASQTKRTYTFPKPFPKSKWIFVGEMGHTYEKMFREIATFIKRDHTELAFNPGTVQIQDHKKELFDLIRVTSILFVNLEEAQAIAEEKTNEIHHLATSLWKLGAKRVVITDGKNGSYDFDGQTLLHCPIFPGKLVGTIGAGDAFATGYVGAIIKKTKTNPLVWGAVNSTSVVGKVGPQAGLLSDAKIVAHLKTHKSFAPKKI</sequence>
<evidence type="ECO:0000259" key="3">
    <source>
        <dbReference type="Pfam" id="PF00294"/>
    </source>
</evidence>
<protein>
    <recommendedName>
        <fullName evidence="3">Carbohydrate kinase PfkB domain-containing protein</fullName>
    </recommendedName>
</protein>
<dbReference type="EMBL" id="MGEQ01000010">
    <property type="protein sequence ID" value="OGL86293.1"/>
    <property type="molecule type" value="Genomic_DNA"/>
</dbReference>
<dbReference type="GO" id="GO:0016301">
    <property type="term" value="F:kinase activity"/>
    <property type="evidence" value="ECO:0007669"/>
    <property type="project" value="UniProtKB-KW"/>
</dbReference>
<evidence type="ECO:0000313" key="5">
    <source>
        <dbReference type="Proteomes" id="UP000176593"/>
    </source>
</evidence>
<dbReference type="Proteomes" id="UP000176593">
    <property type="component" value="Unassembled WGS sequence"/>
</dbReference>